<protein>
    <recommendedName>
        <fullName evidence="4">Transcriptional regulator</fullName>
    </recommendedName>
</protein>
<evidence type="ECO:0000256" key="1">
    <source>
        <dbReference type="SAM" id="MobiDB-lite"/>
    </source>
</evidence>
<sequence length="83" mass="9406">MADVANKRRRRFMHTMSLTERLRVAAELARERADDAADEVHREMLLKKAVAAENVAQIESFLTGRPRPPAHATTLQNARPSKK</sequence>
<evidence type="ECO:0000313" key="3">
    <source>
        <dbReference type="Proteomes" id="UP000246085"/>
    </source>
</evidence>
<dbReference type="EMBL" id="LS398110">
    <property type="protein sequence ID" value="SPP92661.1"/>
    <property type="molecule type" value="Genomic_DNA"/>
</dbReference>
<proteinExistence type="predicted"/>
<dbReference type="KEGG" id="bvz:BRAD3257_1532"/>
<organism evidence="2 3">
    <name type="scientific">Bradyrhizobium vignae</name>
    <dbReference type="NCBI Taxonomy" id="1549949"/>
    <lineage>
        <taxon>Bacteria</taxon>
        <taxon>Pseudomonadati</taxon>
        <taxon>Pseudomonadota</taxon>
        <taxon>Alphaproteobacteria</taxon>
        <taxon>Hyphomicrobiales</taxon>
        <taxon>Nitrobacteraceae</taxon>
        <taxon>Bradyrhizobium</taxon>
    </lineage>
</organism>
<dbReference type="AlphaFoldDB" id="A0A2U3PU14"/>
<name>A0A2U3PU14_9BRAD</name>
<evidence type="ECO:0000313" key="2">
    <source>
        <dbReference type="EMBL" id="SPP92661.1"/>
    </source>
</evidence>
<feature type="compositionally biased region" description="Polar residues" evidence="1">
    <location>
        <begin position="73"/>
        <end position="83"/>
    </location>
</feature>
<feature type="region of interest" description="Disordered" evidence="1">
    <location>
        <begin position="62"/>
        <end position="83"/>
    </location>
</feature>
<gene>
    <name evidence="2" type="ORF">BRAD3257_1532</name>
</gene>
<dbReference type="Proteomes" id="UP000246085">
    <property type="component" value="Chromosome BRAD3257"/>
</dbReference>
<evidence type="ECO:0008006" key="4">
    <source>
        <dbReference type="Google" id="ProtNLM"/>
    </source>
</evidence>
<accession>A0A2U3PU14</accession>
<reference evidence="2 3" key="1">
    <citation type="submission" date="2018-03" db="EMBL/GenBank/DDBJ databases">
        <authorList>
            <person name="Gully D."/>
        </authorList>
    </citation>
    <scope>NUCLEOTIDE SEQUENCE [LARGE SCALE GENOMIC DNA]</scope>
    <source>
        <strain evidence="2">ORS3257</strain>
    </source>
</reference>